<keyword evidence="2" id="KW-1133">Transmembrane helix</keyword>
<evidence type="ECO:0000259" key="3">
    <source>
        <dbReference type="Pfam" id="PF08769"/>
    </source>
</evidence>
<dbReference type="Proteomes" id="UP000606499">
    <property type="component" value="Unassembled WGS sequence"/>
</dbReference>
<dbReference type="GO" id="GO:0005509">
    <property type="term" value="F:calcium ion binding"/>
    <property type="evidence" value="ECO:0007669"/>
    <property type="project" value="InterPro"/>
</dbReference>
<feature type="domain" description="Sporulation initiation factor Spo0A C-terminal" evidence="3">
    <location>
        <begin position="30"/>
        <end position="108"/>
    </location>
</feature>
<dbReference type="Gene3D" id="1.10.10.10">
    <property type="entry name" value="Winged helix-like DNA-binding domain superfamily/Winged helix DNA-binding domain"/>
    <property type="match status" value="1"/>
</dbReference>
<accession>A0A923RZN4</accession>
<keyword evidence="2" id="KW-0812">Transmembrane</keyword>
<proteinExistence type="predicted"/>
<protein>
    <submittedName>
        <fullName evidence="4">Sporulation initiation factor Spo0A C-terminal domain-containing protein</fullName>
    </submittedName>
</protein>
<dbReference type="EMBL" id="JACOPL010000016">
    <property type="protein sequence ID" value="MBC5726450.1"/>
    <property type="molecule type" value="Genomic_DNA"/>
</dbReference>
<dbReference type="SUPFAM" id="SSF46894">
    <property type="entry name" value="C-terminal effector domain of the bipartite response regulators"/>
    <property type="match status" value="1"/>
</dbReference>
<name>A0A923RZN4_9FIRM</name>
<organism evidence="4 5">
    <name type="scientific">Agathobaculum faecis</name>
    <dbReference type="NCBI Taxonomy" id="2763013"/>
    <lineage>
        <taxon>Bacteria</taxon>
        <taxon>Bacillati</taxon>
        <taxon>Bacillota</taxon>
        <taxon>Clostridia</taxon>
        <taxon>Eubacteriales</taxon>
        <taxon>Butyricicoccaceae</taxon>
        <taxon>Agathobaculum</taxon>
    </lineage>
</organism>
<keyword evidence="4" id="KW-0648">Protein biosynthesis</keyword>
<gene>
    <name evidence="4" type="ORF">H8S45_13400</name>
</gene>
<dbReference type="GO" id="GO:0042173">
    <property type="term" value="P:regulation of sporulation resulting in formation of a cellular spore"/>
    <property type="evidence" value="ECO:0007669"/>
    <property type="project" value="InterPro"/>
</dbReference>
<evidence type="ECO:0000256" key="2">
    <source>
        <dbReference type="SAM" id="Phobius"/>
    </source>
</evidence>
<evidence type="ECO:0000256" key="1">
    <source>
        <dbReference type="SAM" id="MobiDB-lite"/>
    </source>
</evidence>
<dbReference type="RefSeq" id="WP_054328130.1">
    <property type="nucleotide sequence ID" value="NZ_JACOPL010000016.1"/>
</dbReference>
<feature type="transmembrane region" description="Helical" evidence="2">
    <location>
        <begin position="115"/>
        <end position="138"/>
    </location>
</feature>
<reference evidence="4" key="1">
    <citation type="submission" date="2020-08" db="EMBL/GenBank/DDBJ databases">
        <title>Genome public.</title>
        <authorList>
            <person name="Liu C."/>
            <person name="Sun Q."/>
        </authorList>
    </citation>
    <scope>NUCLEOTIDE SEQUENCE</scope>
    <source>
        <strain evidence="4">NSJ-28</strain>
    </source>
</reference>
<dbReference type="GO" id="GO:0003677">
    <property type="term" value="F:DNA binding"/>
    <property type="evidence" value="ECO:0007669"/>
    <property type="project" value="InterPro"/>
</dbReference>
<sequence>MIDTAHPTAGSAGRTSTYETGRTNGDTEAIRNLLFRLGVTAKYKGYFYVVHSVFLCMEGPERLLSVTKRLYPEVARKHKTNWKAVERNIRAVSVAAWSANHLFLETLANRPLDRYLYAAEFISVILNAVLTGGIVLSWR</sequence>
<keyword evidence="2" id="KW-0472">Membrane</keyword>
<dbReference type="InterPro" id="IPR016032">
    <property type="entry name" value="Sig_transdc_resp-reg_C-effctor"/>
</dbReference>
<evidence type="ECO:0000313" key="5">
    <source>
        <dbReference type="Proteomes" id="UP000606499"/>
    </source>
</evidence>
<feature type="region of interest" description="Disordered" evidence="1">
    <location>
        <begin position="1"/>
        <end position="23"/>
    </location>
</feature>
<dbReference type="AlphaFoldDB" id="A0A923RZN4"/>
<keyword evidence="4" id="KW-0396">Initiation factor</keyword>
<comment type="caution">
    <text evidence="4">The sequence shown here is derived from an EMBL/GenBank/DDBJ whole genome shotgun (WGS) entry which is preliminary data.</text>
</comment>
<dbReference type="GO" id="GO:0005737">
    <property type="term" value="C:cytoplasm"/>
    <property type="evidence" value="ECO:0007669"/>
    <property type="project" value="InterPro"/>
</dbReference>
<evidence type="ECO:0000313" key="4">
    <source>
        <dbReference type="EMBL" id="MBC5726450.1"/>
    </source>
</evidence>
<dbReference type="GO" id="GO:0003743">
    <property type="term" value="F:translation initiation factor activity"/>
    <property type="evidence" value="ECO:0007669"/>
    <property type="project" value="UniProtKB-KW"/>
</dbReference>
<dbReference type="GO" id="GO:0003700">
    <property type="term" value="F:DNA-binding transcription factor activity"/>
    <property type="evidence" value="ECO:0007669"/>
    <property type="project" value="InterPro"/>
</dbReference>
<dbReference type="InterPro" id="IPR014879">
    <property type="entry name" value="Spo0A_C"/>
</dbReference>
<keyword evidence="5" id="KW-1185">Reference proteome</keyword>
<dbReference type="Pfam" id="PF08769">
    <property type="entry name" value="Spo0A_C"/>
    <property type="match status" value="1"/>
</dbReference>
<dbReference type="InterPro" id="IPR036388">
    <property type="entry name" value="WH-like_DNA-bd_sf"/>
</dbReference>
<feature type="compositionally biased region" description="Polar residues" evidence="1">
    <location>
        <begin position="13"/>
        <end position="23"/>
    </location>
</feature>